<evidence type="ECO:0000313" key="7">
    <source>
        <dbReference type="EMBL" id="RVX67395.1"/>
    </source>
</evidence>
<dbReference type="InterPro" id="IPR001841">
    <property type="entry name" value="Znf_RING"/>
</dbReference>
<dbReference type="SUPFAM" id="SSF57850">
    <property type="entry name" value="RING/U-box"/>
    <property type="match status" value="1"/>
</dbReference>
<dbReference type="OrthoDB" id="6270329at2759"/>
<dbReference type="Pfam" id="PF13923">
    <property type="entry name" value="zf-C3HC4_2"/>
    <property type="match status" value="1"/>
</dbReference>
<keyword evidence="3" id="KW-0862">Zinc</keyword>
<dbReference type="GO" id="GO:0008270">
    <property type="term" value="F:zinc ion binding"/>
    <property type="evidence" value="ECO:0007669"/>
    <property type="project" value="UniProtKB-KW"/>
</dbReference>
<proteinExistence type="predicted"/>
<accession>A0A438MUH6</accession>
<feature type="compositionally biased region" description="Basic and acidic residues" evidence="5">
    <location>
        <begin position="449"/>
        <end position="463"/>
    </location>
</feature>
<name>A0A438MUH6_EXOME</name>
<keyword evidence="2 4" id="KW-0863">Zinc-finger</keyword>
<evidence type="ECO:0000256" key="5">
    <source>
        <dbReference type="SAM" id="MobiDB-lite"/>
    </source>
</evidence>
<dbReference type="InterPro" id="IPR047134">
    <property type="entry name" value="RNF4"/>
</dbReference>
<evidence type="ECO:0000256" key="1">
    <source>
        <dbReference type="ARBA" id="ARBA00022723"/>
    </source>
</evidence>
<feature type="compositionally biased region" description="Low complexity" evidence="5">
    <location>
        <begin position="260"/>
        <end position="269"/>
    </location>
</feature>
<sequence>MSLSSTSGSGSDSDYHATTPPTSSRSRPRPQPPPRNRHPSYQIPRSELPPSIPLPSSSNTASAVHTPAQPPRLPSPRLFRAWFSASDENSSRRQITLPPASFDGTGQDVTRAFQSANRAVRTAQEAFQSTRPATDNIALDLTESSPGSHPAQPTFQHAAHLHTRSSPRHLNPTSRTDSSYPLPVHTTLAAHYHNLWNYLPRLHGFGVHELPSANSDLNVLQDQEAIHRQRDNHRNWQRTQARNRERIHNQPETMSPPRPSTSNSRPSPKTSRRPMSQDANTIDPAIESVDLTEVDDSTALSSLLAKQRQDAILAQNAGNESGRTPFTAYKCPVCMESPTDATTTVCGHVFCHRCIVDTLKWSIEQRRHDLPANRKTKGVCPVCRKPLDIKDTGTGRHLIPLEIKLMVRLKRKRDDHQDKGKGKARLSKVETLSSDEDSTNPTPAKKRNKENIRAGKARQRESTEEALWGELIDEPPSD</sequence>
<dbReference type="Proteomes" id="UP000288859">
    <property type="component" value="Unassembled WGS sequence"/>
</dbReference>
<dbReference type="SMART" id="SM00184">
    <property type="entry name" value="RING"/>
    <property type="match status" value="1"/>
</dbReference>
<evidence type="ECO:0000256" key="2">
    <source>
        <dbReference type="ARBA" id="ARBA00022771"/>
    </source>
</evidence>
<feature type="region of interest" description="Disordered" evidence="5">
    <location>
        <begin position="412"/>
        <end position="478"/>
    </location>
</feature>
<dbReference type="InterPro" id="IPR013083">
    <property type="entry name" value="Znf_RING/FYVE/PHD"/>
</dbReference>
<dbReference type="PANTHER" id="PTHR23041">
    <property type="entry name" value="RING FINGER DOMAIN-CONTAINING"/>
    <property type="match status" value="1"/>
</dbReference>
<feature type="compositionally biased region" description="Low complexity" evidence="5">
    <location>
        <begin position="1"/>
        <end position="25"/>
    </location>
</feature>
<feature type="region of interest" description="Disordered" evidence="5">
    <location>
        <begin position="228"/>
        <end position="290"/>
    </location>
</feature>
<feature type="compositionally biased region" description="Low complexity" evidence="5">
    <location>
        <begin position="39"/>
        <end position="58"/>
    </location>
</feature>
<comment type="caution">
    <text evidence="7">The sequence shown here is derived from an EMBL/GenBank/DDBJ whole genome shotgun (WGS) entry which is preliminary data.</text>
</comment>
<reference evidence="7 8" key="1">
    <citation type="submission" date="2017-03" db="EMBL/GenBank/DDBJ databases">
        <title>Genomes of endolithic fungi from Antarctica.</title>
        <authorList>
            <person name="Coleine C."/>
            <person name="Masonjones S."/>
            <person name="Stajich J.E."/>
        </authorList>
    </citation>
    <scope>NUCLEOTIDE SEQUENCE [LARGE SCALE GENOMIC DNA]</scope>
    <source>
        <strain evidence="7 8">CCFEE 6314</strain>
    </source>
</reference>
<dbReference type="PROSITE" id="PS00518">
    <property type="entry name" value="ZF_RING_1"/>
    <property type="match status" value="1"/>
</dbReference>
<organism evidence="7 8">
    <name type="scientific">Exophiala mesophila</name>
    <name type="common">Black yeast-like fungus</name>
    <dbReference type="NCBI Taxonomy" id="212818"/>
    <lineage>
        <taxon>Eukaryota</taxon>
        <taxon>Fungi</taxon>
        <taxon>Dikarya</taxon>
        <taxon>Ascomycota</taxon>
        <taxon>Pezizomycotina</taxon>
        <taxon>Eurotiomycetes</taxon>
        <taxon>Chaetothyriomycetidae</taxon>
        <taxon>Chaetothyriales</taxon>
        <taxon>Herpotrichiellaceae</taxon>
        <taxon>Exophiala</taxon>
    </lineage>
</organism>
<feature type="domain" description="RING-type" evidence="6">
    <location>
        <begin position="331"/>
        <end position="384"/>
    </location>
</feature>
<evidence type="ECO:0000259" key="6">
    <source>
        <dbReference type="PROSITE" id="PS50089"/>
    </source>
</evidence>
<evidence type="ECO:0000313" key="8">
    <source>
        <dbReference type="Proteomes" id="UP000288859"/>
    </source>
</evidence>
<dbReference type="EMBL" id="NAJM01000049">
    <property type="protein sequence ID" value="RVX67395.1"/>
    <property type="molecule type" value="Genomic_DNA"/>
</dbReference>
<dbReference type="VEuPathDB" id="FungiDB:PV10_04452"/>
<keyword evidence="1" id="KW-0479">Metal-binding</keyword>
<feature type="region of interest" description="Disordered" evidence="5">
    <location>
        <begin position="1"/>
        <end position="107"/>
    </location>
</feature>
<dbReference type="InterPro" id="IPR017907">
    <property type="entry name" value="Znf_RING_CS"/>
</dbReference>
<evidence type="ECO:0000256" key="3">
    <source>
        <dbReference type="ARBA" id="ARBA00022833"/>
    </source>
</evidence>
<dbReference type="PROSITE" id="PS50089">
    <property type="entry name" value="ZF_RING_2"/>
    <property type="match status" value="1"/>
</dbReference>
<dbReference type="Gene3D" id="3.30.40.10">
    <property type="entry name" value="Zinc/RING finger domain, C3HC4 (zinc finger)"/>
    <property type="match status" value="1"/>
</dbReference>
<dbReference type="PANTHER" id="PTHR23041:SF78">
    <property type="entry name" value="E3 UBIQUITIN-PROTEIN LIGASE RNF4"/>
    <property type="match status" value="1"/>
</dbReference>
<gene>
    <name evidence="7" type="ORF">B0A52_09176</name>
</gene>
<dbReference type="AlphaFoldDB" id="A0A438MUH6"/>
<protein>
    <recommendedName>
        <fullName evidence="6">RING-type domain-containing protein</fullName>
    </recommendedName>
</protein>
<feature type="compositionally biased region" description="Basic and acidic residues" evidence="5">
    <location>
        <begin position="412"/>
        <end position="421"/>
    </location>
</feature>
<evidence type="ECO:0000256" key="4">
    <source>
        <dbReference type="PROSITE-ProRule" id="PRU00175"/>
    </source>
</evidence>